<dbReference type="OrthoDB" id="6029529at2"/>
<gene>
    <name evidence="1" type="ORF">FKV23_15940</name>
</gene>
<evidence type="ECO:0000313" key="1">
    <source>
        <dbReference type="EMBL" id="QDH71417.1"/>
    </source>
</evidence>
<dbReference type="InterPro" id="IPR006626">
    <property type="entry name" value="PbH1"/>
</dbReference>
<dbReference type="Proteomes" id="UP000317199">
    <property type="component" value="Chromosome"/>
</dbReference>
<protein>
    <submittedName>
        <fullName evidence="1">Uncharacterized protein</fullName>
    </submittedName>
</protein>
<sequence length="278" mass="28290">MGTPPHVSRKSSEAAESYDNCTGFTSSLPATIASQGTWCLNKDVSTSMTSGDAITINTNNVTLDCNHFKIGGLAAGTGTVTNGVRAASRFNATVRNCNIRGFYRGVYLNAGGGHLVENSSFDGNTLYGIYVISSNSTIRNNLVIDTGGSTASTSLAAGIFAAFGVDIINNTVNGVAPTGTDTSAIGINTDFNGSGSISGNRVRGLAPTGAGVPYGIYTTNTGRSIIRDNDVQGPGPGVAGSLGIRCFTNEGTVLDNAIAGFQTGIANCFTGSNVVNSN</sequence>
<dbReference type="Gene3D" id="2.160.20.10">
    <property type="entry name" value="Single-stranded right-handed beta-helix, Pectin lyase-like"/>
    <property type="match status" value="1"/>
</dbReference>
<proteinExistence type="predicted"/>
<accession>A0A514BVM5</accession>
<evidence type="ECO:0000313" key="2">
    <source>
        <dbReference type="Proteomes" id="UP000317199"/>
    </source>
</evidence>
<organism evidence="1 2">
    <name type="scientific">Marilutibacter alkalisoli</name>
    <dbReference type="NCBI Taxonomy" id="2591633"/>
    <lineage>
        <taxon>Bacteria</taxon>
        <taxon>Pseudomonadati</taxon>
        <taxon>Pseudomonadota</taxon>
        <taxon>Gammaproteobacteria</taxon>
        <taxon>Lysobacterales</taxon>
        <taxon>Lysobacteraceae</taxon>
        <taxon>Marilutibacter</taxon>
    </lineage>
</organism>
<reference evidence="1 2" key="1">
    <citation type="submission" date="2019-06" db="EMBL/GenBank/DDBJ databases">
        <title>Lysobacter alkalisoli sp. nov. isolated from saline-alkali soil.</title>
        <authorList>
            <person name="Sun J.-Q."/>
            <person name="Xu L."/>
        </authorList>
    </citation>
    <scope>NUCLEOTIDE SEQUENCE [LARGE SCALE GENOMIC DNA]</scope>
    <source>
        <strain evidence="1 2">SJ-36</strain>
    </source>
</reference>
<name>A0A514BVM5_9GAMM</name>
<dbReference type="SUPFAM" id="SSF51126">
    <property type="entry name" value="Pectin lyase-like"/>
    <property type="match status" value="1"/>
</dbReference>
<dbReference type="AlphaFoldDB" id="A0A514BVM5"/>
<dbReference type="InterPro" id="IPR011050">
    <property type="entry name" value="Pectin_lyase_fold/virulence"/>
</dbReference>
<keyword evidence="2" id="KW-1185">Reference proteome</keyword>
<dbReference type="EMBL" id="CP041242">
    <property type="protein sequence ID" value="QDH71417.1"/>
    <property type="molecule type" value="Genomic_DNA"/>
</dbReference>
<dbReference type="KEGG" id="lyj:FKV23_15940"/>
<dbReference type="InterPro" id="IPR012334">
    <property type="entry name" value="Pectin_lyas_fold"/>
</dbReference>
<dbReference type="SMART" id="SM00710">
    <property type="entry name" value="PbH1"/>
    <property type="match status" value="5"/>
</dbReference>